<sequence>MNGIGKMERKKRAYIILLLIPSIVLPIIFTYYPMIKGSIMAFQSYNLMDIGNIRWIGFGNFKKLFMPNASNSFYVILGNTVKWVCVSLLFQFLIGFGVALLLKKKFKGSGIYQGLVFFPWAVSGFVIGIIWRWMFNGTSGVINDILSRIGIISEPIGWLADKNTALLSCIVANIWYGVPFFTIMITAALRGVSEDLYEAASVDGASAFGKFWNITVPSIQSVLLLTVLMRTIWIFNFPDLIYSMTQGGPAGSSHIVTSYMMQLVQSLDYGLASSVGLLSILFLIIFTIIYLIATKRINSED</sequence>
<dbReference type="PROSITE" id="PS50928">
    <property type="entry name" value="ABC_TM1"/>
    <property type="match status" value="1"/>
</dbReference>
<evidence type="ECO:0000256" key="6">
    <source>
        <dbReference type="ARBA" id="ARBA00023136"/>
    </source>
</evidence>
<dbReference type="InterPro" id="IPR000515">
    <property type="entry name" value="MetI-like"/>
</dbReference>
<keyword evidence="3" id="KW-1003">Cell membrane</keyword>
<evidence type="ECO:0000256" key="1">
    <source>
        <dbReference type="ARBA" id="ARBA00004651"/>
    </source>
</evidence>
<dbReference type="GO" id="GO:0005886">
    <property type="term" value="C:plasma membrane"/>
    <property type="evidence" value="ECO:0007669"/>
    <property type="project" value="UniProtKB-SubCell"/>
</dbReference>
<accession>A0A0J9EVW5</accession>
<dbReference type="SUPFAM" id="SSF161098">
    <property type="entry name" value="MetI-like"/>
    <property type="match status" value="1"/>
</dbReference>
<dbReference type="AlphaFoldDB" id="A0A0J9EVW5"/>
<evidence type="ECO:0000256" key="3">
    <source>
        <dbReference type="ARBA" id="ARBA00022475"/>
    </source>
</evidence>
<evidence type="ECO:0000313" key="9">
    <source>
        <dbReference type="EMBL" id="KMW20010.1"/>
    </source>
</evidence>
<dbReference type="InterPro" id="IPR035906">
    <property type="entry name" value="MetI-like_sf"/>
</dbReference>
<keyword evidence="2 7" id="KW-0813">Transport</keyword>
<evidence type="ECO:0000256" key="5">
    <source>
        <dbReference type="ARBA" id="ARBA00022989"/>
    </source>
</evidence>
<dbReference type="PANTHER" id="PTHR43005:SF1">
    <property type="entry name" value="SPERMIDINE_PUTRESCINE TRANSPORT SYSTEM PERMEASE PROTEIN"/>
    <property type="match status" value="1"/>
</dbReference>
<comment type="subcellular location">
    <subcellularLocation>
        <location evidence="1 7">Cell membrane</location>
        <topology evidence="1 7">Multi-pass membrane protein</topology>
    </subcellularLocation>
</comment>
<organism evidence="9 10">
    <name type="scientific">[Clostridium] citroniae WAL-19142</name>
    <dbReference type="NCBI Taxonomy" id="742734"/>
    <lineage>
        <taxon>Bacteria</taxon>
        <taxon>Bacillati</taxon>
        <taxon>Bacillota</taxon>
        <taxon>Clostridia</taxon>
        <taxon>Lachnospirales</taxon>
        <taxon>Lachnospiraceae</taxon>
        <taxon>Enterocloster</taxon>
    </lineage>
</organism>
<keyword evidence="6 7" id="KW-0472">Membrane</keyword>
<evidence type="ECO:0000256" key="7">
    <source>
        <dbReference type="RuleBase" id="RU363032"/>
    </source>
</evidence>
<keyword evidence="5 7" id="KW-1133">Transmembrane helix</keyword>
<dbReference type="Gene3D" id="1.10.3720.10">
    <property type="entry name" value="MetI-like"/>
    <property type="match status" value="1"/>
</dbReference>
<gene>
    <name evidence="9" type="ORF">HMPREF9470_02025</name>
</gene>
<feature type="transmembrane region" description="Helical" evidence="7">
    <location>
        <begin position="269"/>
        <end position="293"/>
    </location>
</feature>
<proteinExistence type="inferred from homology"/>
<feature type="transmembrane region" description="Helical" evidence="7">
    <location>
        <begin position="211"/>
        <end position="235"/>
    </location>
</feature>
<feature type="transmembrane region" description="Helical" evidence="7">
    <location>
        <begin position="12"/>
        <end position="32"/>
    </location>
</feature>
<name>A0A0J9EVW5_9FIRM</name>
<feature type="transmembrane region" description="Helical" evidence="7">
    <location>
        <begin position="114"/>
        <end position="134"/>
    </location>
</feature>
<feature type="transmembrane region" description="Helical" evidence="7">
    <location>
        <begin position="81"/>
        <end position="102"/>
    </location>
</feature>
<protein>
    <recommendedName>
        <fullName evidence="8">ABC transmembrane type-1 domain-containing protein</fullName>
    </recommendedName>
</protein>
<dbReference type="PATRIC" id="fig|742734.4.peg.2172"/>
<keyword evidence="4 7" id="KW-0812">Transmembrane</keyword>
<dbReference type="Proteomes" id="UP000037392">
    <property type="component" value="Unassembled WGS sequence"/>
</dbReference>
<evidence type="ECO:0000256" key="2">
    <source>
        <dbReference type="ARBA" id="ARBA00022448"/>
    </source>
</evidence>
<feature type="transmembrane region" description="Helical" evidence="7">
    <location>
        <begin position="165"/>
        <end position="190"/>
    </location>
</feature>
<evidence type="ECO:0000313" key="10">
    <source>
        <dbReference type="Proteomes" id="UP000037392"/>
    </source>
</evidence>
<dbReference type="Pfam" id="PF00528">
    <property type="entry name" value="BPD_transp_1"/>
    <property type="match status" value="1"/>
</dbReference>
<evidence type="ECO:0000259" key="8">
    <source>
        <dbReference type="PROSITE" id="PS50928"/>
    </source>
</evidence>
<comment type="similarity">
    <text evidence="7">Belongs to the binding-protein-dependent transport system permease family.</text>
</comment>
<comment type="caution">
    <text evidence="9">The sequence shown here is derived from an EMBL/GenBank/DDBJ whole genome shotgun (WGS) entry which is preliminary data.</text>
</comment>
<dbReference type="OrthoDB" id="9774308at2"/>
<dbReference type="EMBL" id="ADLK01000019">
    <property type="protein sequence ID" value="KMW20010.1"/>
    <property type="molecule type" value="Genomic_DNA"/>
</dbReference>
<evidence type="ECO:0000256" key="4">
    <source>
        <dbReference type="ARBA" id="ARBA00022692"/>
    </source>
</evidence>
<dbReference type="CDD" id="cd06261">
    <property type="entry name" value="TM_PBP2"/>
    <property type="match status" value="1"/>
</dbReference>
<reference evidence="9 10" key="1">
    <citation type="submission" date="2011-04" db="EMBL/GenBank/DDBJ databases">
        <title>The Genome Sequence of Clostridium citroniae WAL-19142.</title>
        <authorList>
            <consortium name="The Broad Institute Genome Sequencing Platform"/>
            <person name="Earl A."/>
            <person name="Ward D."/>
            <person name="Feldgarden M."/>
            <person name="Gevers D."/>
            <person name="Warren Y.A."/>
            <person name="Tyrrell K.L."/>
            <person name="Citron D.M."/>
            <person name="Goldstein E.J."/>
            <person name="Daigneault M."/>
            <person name="Allen-Vercoe E."/>
            <person name="Young S.K."/>
            <person name="Zeng Q."/>
            <person name="Gargeya S."/>
            <person name="Fitzgerald M."/>
            <person name="Haas B."/>
            <person name="Abouelleil A."/>
            <person name="Alvarado L."/>
            <person name="Arachchi H.M."/>
            <person name="Berlin A."/>
            <person name="Brown A."/>
            <person name="Chapman S.B."/>
            <person name="Chen Z."/>
            <person name="Dunbar C."/>
            <person name="Freedman E."/>
            <person name="Gearin G."/>
            <person name="Gellesch M."/>
            <person name="Goldberg J."/>
            <person name="Griggs A."/>
            <person name="Gujja S."/>
            <person name="Heilman E.R."/>
            <person name="Heiman D."/>
            <person name="Howarth C."/>
            <person name="Larson L."/>
            <person name="Lui A."/>
            <person name="MacDonald P.J."/>
            <person name="Mehta T."/>
            <person name="Montmayeur A."/>
            <person name="Murphy C."/>
            <person name="Neiman D."/>
            <person name="Pearson M."/>
            <person name="Priest M."/>
            <person name="Roberts A."/>
            <person name="Saif S."/>
            <person name="Shea T."/>
            <person name="Shenoy N."/>
            <person name="Sisk P."/>
            <person name="Stolte C."/>
            <person name="Sykes S."/>
            <person name="White J."/>
            <person name="Yandava C."/>
            <person name="Wortman J."/>
            <person name="Nusbaum C."/>
            <person name="Birren B."/>
        </authorList>
    </citation>
    <scope>NUCLEOTIDE SEQUENCE [LARGE SCALE GENOMIC DNA]</scope>
    <source>
        <strain evidence="9 10">WAL-19142</strain>
    </source>
</reference>
<dbReference type="GO" id="GO:0055085">
    <property type="term" value="P:transmembrane transport"/>
    <property type="evidence" value="ECO:0007669"/>
    <property type="project" value="InterPro"/>
</dbReference>
<feature type="domain" description="ABC transmembrane type-1" evidence="8">
    <location>
        <begin position="77"/>
        <end position="290"/>
    </location>
</feature>
<dbReference type="PANTHER" id="PTHR43005">
    <property type="entry name" value="BLR7065 PROTEIN"/>
    <property type="match status" value="1"/>
</dbReference>